<accession>A0A9D3WIP9</accession>
<sequence length="124" mass="14471">MEKEEKWNFASKIEIRNYLTKWWDKFNDEKYDSKYLDNFFNKNPRLRESTAPDQTTTKFLQAKLTASTMLAQATTKKEYNKLMAGMLNSMDSKSEDEKSSVSSIKTMDLASDTTSITIIRTKKK</sequence>
<proteinExistence type="predicted"/>
<organism evidence="1 2">
    <name type="scientific">Gossypium stocksii</name>
    <dbReference type="NCBI Taxonomy" id="47602"/>
    <lineage>
        <taxon>Eukaryota</taxon>
        <taxon>Viridiplantae</taxon>
        <taxon>Streptophyta</taxon>
        <taxon>Embryophyta</taxon>
        <taxon>Tracheophyta</taxon>
        <taxon>Spermatophyta</taxon>
        <taxon>Magnoliopsida</taxon>
        <taxon>eudicotyledons</taxon>
        <taxon>Gunneridae</taxon>
        <taxon>Pentapetalae</taxon>
        <taxon>rosids</taxon>
        <taxon>malvids</taxon>
        <taxon>Malvales</taxon>
        <taxon>Malvaceae</taxon>
        <taxon>Malvoideae</taxon>
        <taxon>Gossypium</taxon>
    </lineage>
</organism>
<dbReference type="AlphaFoldDB" id="A0A9D3WIP9"/>
<keyword evidence="2" id="KW-1185">Reference proteome</keyword>
<evidence type="ECO:0000313" key="1">
    <source>
        <dbReference type="EMBL" id="KAH1129233.1"/>
    </source>
</evidence>
<reference evidence="1 2" key="1">
    <citation type="journal article" date="2021" name="Plant Biotechnol. J.">
        <title>Multi-omics assisted identification of the key and species-specific regulatory components of drought-tolerant mechanisms in Gossypium stocksii.</title>
        <authorList>
            <person name="Yu D."/>
            <person name="Ke L."/>
            <person name="Zhang D."/>
            <person name="Wu Y."/>
            <person name="Sun Y."/>
            <person name="Mei J."/>
            <person name="Sun J."/>
            <person name="Sun Y."/>
        </authorList>
    </citation>
    <scope>NUCLEOTIDE SEQUENCE [LARGE SCALE GENOMIC DNA]</scope>
    <source>
        <strain evidence="2">cv. E1</strain>
        <tissue evidence="1">Leaf</tissue>
    </source>
</reference>
<dbReference type="EMBL" id="JAIQCV010000001">
    <property type="protein sequence ID" value="KAH1129233.1"/>
    <property type="molecule type" value="Genomic_DNA"/>
</dbReference>
<name>A0A9D3WIP9_9ROSI</name>
<dbReference type="Proteomes" id="UP000828251">
    <property type="component" value="Unassembled WGS sequence"/>
</dbReference>
<protein>
    <submittedName>
        <fullName evidence="1">Uncharacterized protein</fullName>
    </submittedName>
</protein>
<comment type="caution">
    <text evidence="1">The sequence shown here is derived from an EMBL/GenBank/DDBJ whole genome shotgun (WGS) entry which is preliminary data.</text>
</comment>
<gene>
    <name evidence="1" type="ORF">J1N35_000611</name>
</gene>
<evidence type="ECO:0000313" key="2">
    <source>
        <dbReference type="Proteomes" id="UP000828251"/>
    </source>
</evidence>